<dbReference type="Pfam" id="PF13358">
    <property type="entry name" value="DDE_3"/>
    <property type="match status" value="1"/>
</dbReference>
<sequence>SKRSKAQYEADGMPMISWPASSPDLNPIENLWKLIKERAEWDKITEEELEELIKSMPKRIQAVIAAQGGPTKW</sequence>
<name>A0A6A6Q8P3_9PEZI</name>
<evidence type="ECO:0000313" key="3">
    <source>
        <dbReference type="Proteomes" id="UP000799750"/>
    </source>
</evidence>
<evidence type="ECO:0000313" key="2">
    <source>
        <dbReference type="EMBL" id="KAF2488750.1"/>
    </source>
</evidence>
<dbReference type="GO" id="GO:0003676">
    <property type="term" value="F:nucleic acid binding"/>
    <property type="evidence" value="ECO:0007669"/>
    <property type="project" value="InterPro"/>
</dbReference>
<feature type="domain" description="Tc1-like transposase DDE" evidence="1">
    <location>
        <begin position="8"/>
        <end position="41"/>
    </location>
</feature>
<proteinExistence type="predicted"/>
<dbReference type="InterPro" id="IPR038717">
    <property type="entry name" value="Tc1-like_DDE_dom"/>
</dbReference>
<dbReference type="AlphaFoldDB" id="A0A6A6Q8P3"/>
<gene>
    <name evidence="2" type="ORF">BU16DRAFT_473320</name>
</gene>
<evidence type="ECO:0000259" key="1">
    <source>
        <dbReference type="Pfam" id="PF13358"/>
    </source>
</evidence>
<reference evidence="2" key="1">
    <citation type="journal article" date="2020" name="Stud. Mycol.">
        <title>101 Dothideomycetes genomes: a test case for predicting lifestyles and emergence of pathogens.</title>
        <authorList>
            <person name="Haridas S."/>
            <person name="Albert R."/>
            <person name="Binder M."/>
            <person name="Bloem J."/>
            <person name="Labutti K."/>
            <person name="Salamov A."/>
            <person name="Andreopoulos B."/>
            <person name="Baker S."/>
            <person name="Barry K."/>
            <person name="Bills G."/>
            <person name="Bluhm B."/>
            <person name="Cannon C."/>
            <person name="Castanera R."/>
            <person name="Culley D."/>
            <person name="Daum C."/>
            <person name="Ezra D."/>
            <person name="Gonzalez J."/>
            <person name="Henrissat B."/>
            <person name="Kuo A."/>
            <person name="Liang C."/>
            <person name="Lipzen A."/>
            <person name="Lutzoni F."/>
            <person name="Magnuson J."/>
            <person name="Mondo S."/>
            <person name="Nolan M."/>
            <person name="Ohm R."/>
            <person name="Pangilinan J."/>
            <person name="Park H.-J."/>
            <person name="Ramirez L."/>
            <person name="Alfaro M."/>
            <person name="Sun H."/>
            <person name="Tritt A."/>
            <person name="Yoshinaga Y."/>
            <person name="Zwiers L.-H."/>
            <person name="Turgeon B."/>
            <person name="Goodwin S."/>
            <person name="Spatafora J."/>
            <person name="Crous P."/>
            <person name="Grigoriev I."/>
        </authorList>
    </citation>
    <scope>NUCLEOTIDE SEQUENCE</scope>
    <source>
        <strain evidence="2">CBS 269.34</strain>
    </source>
</reference>
<dbReference type="OrthoDB" id="4737581at2759"/>
<dbReference type="InterPro" id="IPR036397">
    <property type="entry name" value="RNaseH_sf"/>
</dbReference>
<accession>A0A6A6Q8P3</accession>
<dbReference type="Proteomes" id="UP000799750">
    <property type="component" value="Unassembled WGS sequence"/>
</dbReference>
<dbReference type="EMBL" id="MU004201">
    <property type="protein sequence ID" value="KAF2488750.1"/>
    <property type="molecule type" value="Genomic_DNA"/>
</dbReference>
<dbReference type="Gene3D" id="3.30.420.10">
    <property type="entry name" value="Ribonuclease H-like superfamily/Ribonuclease H"/>
    <property type="match status" value="1"/>
</dbReference>
<feature type="non-terminal residue" evidence="2">
    <location>
        <position position="1"/>
    </location>
</feature>
<protein>
    <recommendedName>
        <fullName evidence="1">Tc1-like transposase DDE domain-containing protein</fullName>
    </recommendedName>
</protein>
<keyword evidence="3" id="KW-1185">Reference proteome</keyword>
<organism evidence="2 3">
    <name type="scientific">Lophium mytilinum</name>
    <dbReference type="NCBI Taxonomy" id="390894"/>
    <lineage>
        <taxon>Eukaryota</taxon>
        <taxon>Fungi</taxon>
        <taxon>Dikarya</taxon>
        <taxon>Ascomycota</taxon>
        <taxon>Pezizomycotina</taxon>
        <taxon>Dothideomycetes</taxon>
        <taxon>Pleosporomycetidae</taxon>
        <taxon>Mytilinidiales</taxon>
        <taxon>Mytilinidiaceae</taxon>
        <taxon>Lophium</taxon>
    </lineage>
</organism>